<dbReference type="CDD" id="cd00077">
    <property type="entry name" value="HDc"/>
    <property type="match status" value="1"/>
</dbReference>
<dbReference type="EMBL" id="JAAITA010000016">
    <property type="protein sequence ID" value="NSJ86795.1"/>
    <property type="molecule type" value="Genomic_DNA"/>
</dbReference>
<dbReference type="SUPFAM" id="SSF109604">
    <property type="entry name" value="HD-domain/PDEase-like"/>
    <property type="match status" value="1"/>
</dbReference>
<evidence type="ECO:0000259" key="1">
    <source>
        <dbReference type="SMART" id="SM00471"/>
    </source>
</evidence>
<sequence length="259" mass="30886">MEKIDLEYAKKSFREYLQSYDQKDEKIKLKRIHTFCVVDAAEYICRHERLSQEDTQLALLIALLHDIGRFEQLKKYNSYDDNIMDHADFGVQVLFQEGMIRKFLETQEYDELIRQAIANHSRYALPEIADERALLHCRIIRDADKLDNFRVKATESLEAHFDVSKEVVEKETVSDNILEAIRENRCILRGERTTHLDMWISYLAFIFDLNFPSSFRYILEHDYVNHNIDRMAYASEVTRGRMEEIRNICLEYLEKRSRG</sequence>
<dbReference type="Proteomes" id="UP000822142">
    <property type="component" value="Unassembled WGS sequence"/>
</dbReference>
<keyword evidence="3" id="KW-1185">Reference proteome</keyword>
<dbReference type="InterPro" id="IPR006675">
    <property type="entry name" value="HDIG_dom"/>
</dbReference>
<protein>
    <submittedName>
        <fullName evidence="2">HD domain-containing protein</fullName>
    </submittedName>
</protein>
<name>A0ABX2ID74_BLAHA</name>
<dbReference type="InterPro" id="IPR003607">
    <property type="entry name" value="HD/PDEase_dom"/>
</dbReference>
<comment type="caution">
    <text evidence="2">The sequence shown here is derived from an EMBL/GenBank/DDBJ whole genome shotgun (WGS) entry which is preliminary data.</text>
</comment>
<evidence type="ECO:0000313" key="3">
    <source>
        <dbReference type="Proteomes" id="UP000822142"/>
    </source>
</evidence>
<dbReference type="NCBIfam" id="TIGR00277">
    <property type="entry name" value="HDIG"/>
    <property type="match status" value="1"/>
</dbReference>
<dbReference type="Gene3D" id="1.10.3210.10">
    <property type="entry name" value="Hypothetical protein af1432"/>
    <property type="match status" value="1"/>
</dbReference>
<dbReference type="Pfam" id="PF01966">
    <property type="entry name" value="HD"/>
    <property type="match status" value="1"/>
</dbReference>
<evidence type="ECO:0000313" key="2">
    <source>
        <dbReference type="EMBL" id="NSJ86795.1"/>
    </source>
</evidence>
<accession>A0ABX2ID74</accession>
<dbReference type="SMART" id="SM00471">
    <property type="entry name" value="HDc"/>
    <property type="match status" value="1"/>
</dbReference>
<reference evidence="2 3" key="1">
    <citation type="journal article" date="2020" name="Cell Host Microbe">
        <title>Functional and Genomic Variation between Human-Derived Isolates of Lachnospiraceae Reveals Inter- and Intra-Species Diversity.</title>
        <authorList>
            <person name="Sorbara M.T."/>
            <person name="Littmann E.R."/>
            <person name="Fontana E."/>
            <person name="Moody T.U."/>
            <person name="Kohout C.E."/>
            <person name="Gjonbalaj M."/>
            <person name="Eaton V."/>
            <person name="Seok R."/>
            <person name="Leiner I.M."/>
            <person name="Pamer E.G."/>
        </authorList>
    </citation>
    <scope>NUCLEOTIDE SEQUENCE [LARGE SCALE GENOMIC DNA]</scope>
    <source>
        <strain evidence="2 3">MSK.15.26</strain>
    </source>
</reference>
<gene>
    <name evidence="2" type="ORF">G5A70_11555</name>
</gene>
<dbReference type="InterPro" id="IPR006674">
    <property type="entry name" value="HD_domain"/>
</dbReference>
<proteinExistence type="predicted"/>
<organism evidence="2 3">
    <name type="scientific">Blautia hansenii</name>
    <name type="common">Ruminococcus hansenii</name>
    <dbReference type="NCBI Taxonomy" id="1322"/>
    <lineage>
        <taxon>Bacteria</taxon>
        <taxon>Bacillati</taxon>
        <taxon>Bacillota</taxon>
        <taxon>Clostridia</taxon>
        <taxon>Lachnospirales</taxon>
        <taxon>Lachnospiraceae</taxon>
        <taxon>Blautia</taxon>
    </lineage>
</organism>
<dbReference type="RefSeq" id="WP_173749794.1">
    <property type="nucleotide sequence ID" value="NZ_JAAITA010000016.1"/>
</dbReference>
<feature type="domain" description="HD/PDEase" evidence="1">
    <location>
        <begin position="26"/>
        <end position="158"/>
    </location>
</feature>